<reference evidence="5" key="1">
    <citation type="submission" date="2021-05" db="EMBL/GenBank/DDBJ databases">
        <authorList>
            <person name="Pietrasiak N."/>
            <person name="Ward R."/>
            <person name="Stajich J.E."/>
            <person name="Kurbessoian T."/>
        </authorList>
    </citation>
    <scope>NUCLEOTIDE SEQUENCE</scope>
    <source>
        <strain evidence="5">GSE-NOS-MK-12-04C</strain>
    </source>
</reference>
<dbReference type="Gene3D" id="3.30.70.270">
    <property type="match status" value="1"/>
</dbReference>
<keyword evidence="1" id="KW-0547">Nucleotide-binding</keyword>
<dbReference type="InterPro" id="IPR043128">
    <property type="entry name" value="Rev_trsase/Diguanyl_cyclase"/>
</dbReference>
<evidence type="ECO:0000259" key="3">
    <source>
        <dbReference type="Pfam" id="PF12469"/>
    </source>
</evidence>
<sequence length="1021" mass="118292">MPNPSSEPKVFWQSKIWGILHDPTLKALHNNTGRGSNSFWSQLDVMQDWVENKWNPEERSGTLFQQMKLADYIASASDRGAIGSIASCVNYDKNGLEVKHLLSGATLNFRVSQHDSLISDRLLYLTQRENQLVNLIPQAIRGDEKQVFWWLWRCLPEAVFQQFNDESLMLMPAETRLPDSSIWSHASITAALAGALTGYDATSDDLKHWKSGKERSHPYLVTFTFTPVQELIKASRKIRDFWSGSWILHYIAAKVCFKLALKYGPDSFLYPSLFQQPLIDHWLNQKYPDLGVNKPQSHDLLTAGFPNVVVMILPKDKVEAAMQMAEQTLKETWQELGDLVFDELHGKRHWMNDLQKDSKVWDGWLKAQWQFYWSGVPLGKEGEEFKNAAILELDKDKFEPWVNTQNKAFKAKLYSDAELAFLRQAYQKRLERYGRKFSVNVGSWWSSIFDQNRNALAAVKNARNWVIPTVFAPRSTVSGIGGVVHPPTKFNSQNNHDWVTEGDTKKYWERDADLFDGREQLNATEVVKRGLEKVLPKLLDLDINESDIAASYPDLTGGVAGYLKVMLEGEKREDWENFQQACNAIHKKHDWTKTVINGMREKWGIPWMDNDGKPQKYHPRLLNAGWLVEDAESDELKEWEERLKNEDDEEVKEVVREKIHDIKINYRQDIQTIIDRYYPNCNPSDWYVLAAGDGDDMSEWLKGKKMLPYREYVPTKVLELAKNNQIFDNFLDLPKHMGPSTHSALSRALLDFSNQLVPYLTEQRYAGRLIYSGGDDVLAYTNLWEWDSWLWDIRQCFRGDKDPKKEFNNEGDYWQYEQYDLTPNPSPSKKRGVKKVSKRPLFTMGRKATISFGVVIAHHSVPLAITLENMWEAEKEAKKYISPNKDKKDAVQVRILYGNGNTLKATAKFDIFHQWQELIQVNPDIEASIFEQATNLWEKHPAPIKEAIPAWTQAFCDRREQLKDETIKQQFQQVLSKFLSNLWDTTTPEELDTQIQTWLKLAAFTLRNRKIKLGVYENAMV</sequence>
<keyword evidence="2" id="KW-0051">Antiviral defense</keyword>
<evidence type="ECO:0000256" key="2">
    <source>
        <dbReference type="ARBA" id="ARBA00023118"/>
    </source>
</evidence>
<dbReference type="EMBL" id="JAHHGZ010000005">
    <property type="protein sequence ID" value="MBW4667108.1"/>
    <property type="molecule type" value="Genomic_DNA"/>
</dbReference>
<gene>
    <name evidence="5" type="primary">cas10</name>
    <name evidence="5" type="ORF">KME60_06580</name>
</gene>
<organism evidence="5 6">
    <name type="scientific">Cyanomargarita calcarea GSE-NOS-MK-12-04C</name>
    <dbReference type="NCBI Taxonomy" id="2839659"/>
    <lineage>
        <taxon>Bacteria</taxon>
        <taxon>Bacillati</taxon>
        <taxon>Cyanobacteriota</taxon>
        <taxon>Cyanophyceae</taxon>
        <taxon>Nostocales</taxon>
        <taxon>Cyanomargaritaceae</taxon>
        <taxon>Cyanomargarita</taxon>
    </lineage>
</organism>
<dbReference type="InterPro" id="IPR054767">
    <property type="entry name" value="Cas10-Cmr2_palm2"/>
</dbReference>
<evidence type="ECO:0000259" key="4">
    <source>
        <dbReference type="Pfam" id="PF22335"/>
    </source>
</evidence>
<evidence type="ECO:0000313" key="5">
    <source>
        <dbReference type="EMBL" id="MBW4667108.1"/>
    </source>
</evidence>
<protein>
    <submittedName>
        <fullName evidence="5">Type III-B CRISPR-associated protein Cas10/Cmr2</fullName>
    </submittedName>
</protein>
<dbReference type="GO" id="GO:0000166">
    <property type="term" value="F:nucleotide binding"/>
    <property type="evidence" value="ECO:0007669"/>
    <property type="project" value="UniProtKB-KW"/>
</dbReference>
<dbReference type="GO" id="GO:0051607">
    <property type="term" value="P:defense response to virus"/>
    <property type="evidence" value="ECO:0007669"/>
    <property type="project" value="UniProtKB-KW"/>
</dbReference>
<dbReference type="Gene3D" id="3.30.70.2220">
    <property type="entry name" value="CRISPR-Cas system, Cmr2 subunit, D1 domain, cysteine cluster"/>
    <property type="match status" value="1"/>
</dbReference>
<dbReference type="NCBIfam" id="TIGR02577">
    <property type="entry name" value="cas_TM1794_Cmr2"/>
    <property type="match status" value="1"/>
</dbReference>
<dbReference type="Pfam" id="PF22335">
    <property type="entry name" value="Cas10-Cmr2_palm2"/>
    <property type="match status" value="1"/>
</dbReference>
<dbReference type="InterPro" id="IPR013407">
    <property type="entry name" value="CRISPR-assoc_prot_Cmr2"/>
</dbReference>
<feature type="domain" description="CRISPR-associated protein Cmr2 N-terminal" evidence="3">
    <location>
        <begin position="220"/>
        <end position="336"/>
    </location>
</feature>
<proteinExistence type="predicted"/>
<feature type="domain" description="Cas10/Cmr2 second palm" evidence="4">
    <location>
        <begin position="693"/>
        <end position="798"/>
    </location>
</feature>
<comment type="caution">
    <text evidence="5">The sequence shown here is derived from an EMBL/GenBank/DDBJ whole genome shotgun (WGS) entry which is preliminary data.</text>
</comment>
<dbReference type="InterPro" id="IPR038242">
    <property type="entry name" value="Cmr2_N"/>
</dbReference>
<reference evidence="5" key="2">
    <citation type="journal article" date="2022" name="Microbiol. Resour. Announc.">
        <title>Metagenome Sequencing to Explore Phylogenomics of Terrestrial Cyanobacteria.</title>
        <authorList>
            <person name="Ward R.D."/>
            <person name="Stajich J.E."/>
            <person name="Johansen J.R."/>
            <person name="Huntemann M."/>
            <person name="Clum A."/>
            <person name="Foster B."/>
            <person name="Foster B."/>
            <person name="Roux S."/>
            <person name="Palaniappan K."/>
            <person name="Varghese N."/>
            <person name="Mukherjee S."/>
            <person name="Reddy T.B.K."/>
            <person name="Daum C."/>
            <person name="Copeland A."/>
            <person name="Chen I.A."/>
            <person name="Ivanova N.N."/>
            <person name="Kyrpides N.C."/>
            <person name="Shapiro N."/>
            <person name="Eloe-Fadrosh E.A."/>
            <person name="Pietrasiak N."/>
        </authorList>
    </citation>
    <scope>NUCLEOTIDE SEQUENCE</scope>
    <source>
        <strain evidence="5">GSE-NOS-MK-12-04C</strain>
    </source>
</reference>
<evidence type="ECO:0000313" key="6">
    <source>
        <dbReference type="Proteomes" id="UP000729701"/>
    </source>
</evidence>
<dbReference type="InterPro" id="IPR024615">
    <property type="entry name" value="CRISPR-assoc_Cmr2_N"/>
</dbReference>
<accession>A0A951UR44</accession>
<dbReference type="AlphaFoldDB" id="A0A951UR44"/>
<dbReference type="Pfam" id="PF12469">
    <property type="entry name" value="Cmr2_N"/>
    <property type="match status" value="1"/>
</dbReference>
<evidence type="ECO:0000256" key="1">
    <source>
        <dbReference type="ARBA" id="ARBA00022741"/>
    </source>
</evidence>
<dbReference type="Proteomes" id="UP000729701">
    <property type="component" value="Unassembled WGS sequence"/>
</dbReference>
<name>A0A951UR44_9CYAN</name>